<protein>
    <recommendedName>
        <fullName evidence="4">Sugar transporter</fullName>
    </recommendedName>
</protein>
<dbReference type="AlphaFoldDB" id="A0A3D9RVU7"/>
<comment type="caution">
    <text evidence="2">The sequence shown here is derived from an EMBL/GenBank/DDBJ whole genome shotgun (WGS) entry which is preliminary data.</text>
</comment>
<dbReference type="OrthoDB" id="1143964at2"/>
<organism evidence="2 3">
    <name type="scientific">Lutibacter oceani</name>
    <dbReference type="NCBI Taxonomy" id="1853311"/>
    <lineage>
        <taxon>Bacteria</taxon>
        <taxon>Pseudomonadati</taxon>
        <taxon>Bacteroidota</taxon>
        <taxon>Flavobacteriia</taxon>
        <taxon>Flavobacteriales</taxon>
        <taxon>Flavobacteriaceae</taxon>
        <taxon>Lutibacter</taxon>
    </lineage>
</organism>
<keyword evidence="3" id="KW-1185">Reference proteome</keyword>
<keyword evidence="1" id="KW-0812">Transmembrane</keyword>
<evidence type="ECO:0000256" key="1">
    <source>
        <dbReference type="SAM" id="Phobius"/>
    </source>
</evidence>
<keyword evidence="1" id="KW-0472">Membrane</keyword>
<keyword evidence="1" id="KW-1133">Transmembrane helix</keyword>
<name>A0A3D9RVU7_9FLAO</name>
<dbReference type="EMBL" id="QTTQ01000010">
    <property type="protein sequence ID" value="REE81674.1"/>
    <property type="molecule type" value="Genomic_DNA"/>
</dbReference>
<proteinExistence type="predicted"/>
<feature type="transmembrane region" description="Helical" evidence="1">
    <location>
        <begin position="85"/>
        <end position="104"/>
    </location>
</feature>
<evidence type="ECO:0000313" key="2">
    <source>
        <dbReference type="EMBL" id="REE81674.1"/>
    </source>
</evidence>
<accession>A0A3D9RVU7</accession>
<feature type="transmembrane region" description="Helical" evidence="1">
    <location>
        <begin position="51"/>
        <end position="78"/>
    </location>
</feature>
<reference evidence="2 3" key="1">
    <citation type="submission" date="2018-08" db="EMBL/GenBank/DDBJ databases">
        <title>Genomic Encyclopedia of Type Strains, Phase III (KMG-III): the genomes of soil and plant-associated and newly described type strains.</title>
        <authorList>
            <person name="Whitman W."/>
        </authorList>
    </citation>
    <scope>NUCLEOTIDE SEQUENCE [LARGE SCALE GENOMIC DNA]</scope>
    <source>
        <strain evidence="2 3">325-5</strain>
    </source>
</reference>
<sequence length="143" mass="16017">MTNSSNKPTTLFWVIGVIALLWNIMGVVAYLDQAYITDEAIALLPEAEQAYYNGVPAWVTAAFAIAVFSGLLGCILLLMKKKFATSLFILSFITVIIQFIYNFFIQEFMELNASKMAMPIVVIIIAVFLVWYSKDSEKKGLLN</sequence>
<feature type="transmembrane region" description="Helical" evidence="1">
    <location>
        <begin position="12"/>
        <end position="31"/>
    </location>
</feature>
<feature type="transmembrane region" description="Helical" evidence="1">
    <location>
        <begin position="116"/>
        <end position="133"/>
    </location>
</feature>
<gene>
    <name evidence="2" type="ORF">BX611_1209</name>
</gene>
<evidence type="ECO:0000313" key="3">
    <source>
        <dbReference type="Proteomes" id="UP000256429"/>
    </source>
</evidence>
<dbReference type="RefSeq" id="WP_115879165.1">
    <property type="nucleotide sequence ID" value="NZ_QTTQ01000010.1"/>
</dbReference>
<evidence type="ECO:0008006" key="4">
    <source>
        <dbReference type="Google" id="ProtNLM"/>
    </source>
</evidence>
<dbReference type="Proteomes" id="UP000256429">
    <property type="component" value="Unassembled WGS sequence"/>
</dbReference>